<protein>
    <submittedName>
        <fullName evidence="2">Uncharacterized protein</fullName>
    </submittedName>
</protein>
<dbReference type="AlphaFoldDB" id="A0A4X1UK17"/>
<keyword evidence="1" id="KW-0472">Membrane</keyword>
<feature type="transmembrane region" description="Helical" evidence="1">
    <location>
        <begin position="126"/>
        <end position="145"/>
    </location>
</feature>
<reference evidence="2 3" key="1">
    <citation type="submission" date="2017-08" db="EMBL/GenBank/DDBJ databases">
        <title>USMARCv1.0.</title>
        <authorList>
            <person name="Hannum G.I."/>
            <person name="Koren S."/>
            <person name="Schroeder S.G."/>
            <person name="Chin S.C."/>
            <person name="Nonneman D.J."/>
            <person name="Becker S.A."/>
            <person name="Rosen B.D."/>
            <person name="Bickhart D.M."/>
            <person name="Putnam N.H."/>
            <person name="Green R.E."/>
            <person name="Tuggle C.K."/>
            <person name="Liu H."/>
            <person name="Rohrer G.A."/>
            <person name="Warr A."/>
            <person name="Hall R."/>
            <person name="Kim K."/>
            <person name="Hume D.A."/>
            <person name="Talbot R."/>
            <person name="Chow W."/>
            <person name="Howe K."/>
            <person name="Schwartz A.S."/>
            <person name="Watson M."/>
            <person name="Archibald A.L."/>
            <person name="Phillippy A.M."/>
            <person name="Smith T.P.L."/>
        </authorList>
    </citation>
    <scope>NUCLEOTIDE SEQUENCE [LARGE SCALE GENOMIC DNA]</scope>
</reference>
<proteinExistence type="predicted"/>
<evidence type="ECO:0000313" key="2">
    <source>
        <dbReference type="Ensembl" id="ENSSSCP00070028693.1"/>
    </source>
</evidence>
<feature type="transmembrane region" description="Helical" evidence="1">
    <location>
        <begin position="86"/>
        <end position="106"/>
    </location>
</feature>
<keyword evidence="1" id="KW-1133">Transmembrane helix</keyword>
<feature type="transmembrane region" description="Helical" evidence="1">
    <location>
        <begin position="49"/>
        <end position="74"/>
    </location>
</feature>
<sequence>MRRLACFILSHRSIILLSCFFIWFSVCCPDWVISIILSSTSLIRSSELFILFFIALSSVCISANEFSSFSWLLLILSSSFLKESALLLISSLNSFSIFNTSLLNSMSVRLQRSVSLLSALGEFSCSFNWEWFLCFFILFVFFLSCEFREAKL</sequence>
<reference evidence="2" key="2">
    <citation type="submission" date="2025-08" db="UniProtKB">
        <authorList>
            <consortium name="Ensembl"/>
        </authorList>
    </citation>
    <scope>IDENTIFICATION</scope>
</reference>
<evidence type="ECO:0000313" key="3">
    <source>
        <dbReference type="Proteomes" id="UP000314985"/>
    </source>
</evidence>
<accession>A0A4X1UK17</accession>
<dbReference type="Ensembl" id="ENSSSCT00070034347.1">
    <property type="protein sequence ID" value="ENSSSCP00070028693.1"/>
    <property type="gene ID" value="ENSSSCG00070017402.1"/>
</dbReference>
<dbReference type="Proteomes" id="UP000314985">
    <property type="component" value="Chromosome 4"/>
</dbReference>
<keyword evidence="1" id="KW-0812">Transmembrane</keyword>
<evidence type="ECO:0000256" key="1">
    <source>
        <dbReference type="SAM" id="Phobius"/>
    </source>
</evidence>
<organism evidence="2 3">
    <name type="scientific">Sus scrofa</name>
    <name type="common">Pig</name>
    <dbReference type="NCBI Taxonomy" id="9823"/>
    <lineage>
        <taxon>Eukaryota</taxon>
        <taxon>Metazoa</taxon>
        <taxon>Chordata</taxon>
        <taxon>Craniata</taxon>
        <taxon>Vertebrata</taxon>
        <taxon>Euteleostomi</taxon>
        <taxon>Mammalia</taxon>
        <taxon>Eutheria</taxon>
        <taxon>Laurasiatheria</taxon>
        <taxon>Artiodactyla</taxon>
        <taxon>Suina</taxon>
        <taxon>Suidae</taxon>
        <taxon>Sus</taxon>
    </lineage>
</organism>
<feature type="transmembrane region" description="Helical" evidence="1">
    <location>
        <begin position="12"/>
        <end position="37"/>
    </location>
</feature>
<name>A0A4X1UK17_PIG</name>